<keyword evidence="7" id="KW-1185">Reference proteome</keyword>
<evidence type="ECO:0000313" key="7">
    <source>
        <dbReference type="Proteomes" id="UP000536640"/>
    </source>
</evidence>
<evidence type="ECO:0000313" key="6">
    <source>
        <dbReference type="EMBL" id="MBB5187446.1"/>
    </source>
</evidence>
<evidence type="ECO:0000259" key="5">
    <source>
        <dbReference type="Pfam" id="PF06803"/>
    </source>
</evidence>
<dbReference type="EMBL" id="JACHHW010000004">
    <property type="protein sequence ID" value="MBB5187446.1"/>
    <property type="molecule type" value="Genomic_DNA"/>
</dbReference>
<keyword evidence="3" id="KW-1133">Transmembrane helix</keyword>
<dbReference type="Proteomes" id="UP000536640">
    <property type="component" value="Unassembled WGS sequence"/>
</dbReference>
<keyword evidence="2" id="KW-0812">Transmembrane</keyword>
<accession>A0A840R4J0</accession>
<sequence>MLFFSKKRAKHVLDEGAAELDDATLQKTLSNRQGILNRVTNNASLAPYISQVKILFNLVQDYVKGDYREVPWWSLGSISTALLYILMPMDALPDYIPVAGFLDDAVVLKLCLDMVTKDLTKYLEFKQGGKSSGDTATDNTADKLST</sequence>
<evidence type="ECO:0000256" key="4">
    <source>
        <dbReference type="ARBA" id="ARBA00023136"/>
    </source>
</evidence>
<keyword evidence="4" id="KW-0472">Membrane</keyword>
<dbReference type="GO" id="GO:0012505">
    <property type="term" value="C:endomembrane system"/>
    <property type="evidence" value="ECO:0007669"/>
    <property type="project" value="UniProtKB-SubCell"/>
</dbReference>
<dbReference type="RefSeq" id="WP_184462300.1">
    <property type="nucleotide sequence ID" value="NZ_JACHHW010000004.1"/>
</dbReference>
<evidence type="ECO:0000256" key="2">
    <source>
        <dbReference type="ARBA" id="ARBA00022692"/>
    </source>
</evidence>
<feature type="domain" description="DUF1232" evidence="5">
    <location>
        <begin position="78"/>
        <end position="108"/>
    </location>
</feature>
<dbReference type="Pfam" id="PF06803">
    <property type="entry name" value="DUF1232"/>
    <property type="match status" value="1"/>
</dbReference>
<protein>
    <submittedName>
        <fullName evidence="6">Uncharacterized membrane protein YkvA (DUF1232 family)</fullName>
    </submittedName>
</protein>
<proteinExistence type="predicted"/>
<comment type="subcellular location">
    <subcellularLocation>
        <location evidence="1">Endomembrane system</location>
        <topology evidence="1">Multi-pass membrane protein</topology>
    </subcellularLocation>
</comment>
<gene>
    <name evidence="6" type="ORF">HNQ57_001715</name>
</gene>
<name>A0A840R4J0_9GAMM</name>
<evidence type="ECO:0000256" key="3">
    <source>
        <dbReference type="ARBA" id="ARBA00022989"/>
    </source>
</evidence>
<dbReference type="InterPro" id="IPR010652">
    <property type="entry name" value="DUF1232"/>
</dbReference>
<comment type="caution">
    <text evidence="6">The sequence shown here is derived from an EMBL/GenBank/DDBJ whole genome shotgun (WGS) entry which is preliminary data.</text>
</comment>
<reference evidence="6 7" key="1">
    <citation type="submission" date="2020-08" db="EMBL/GenBank/DDBJ databases">
        <title>Genomic Encyclopedia of Type Strains, Phase IV (KMG-IV): sequencing the most valuable type-strain genomes for metagenomic binning, comparative biology and taxonomic classification.</title>
        <authorList>
            <person name="Goeker M."/>
        </authorList>
    </citation>
    <scope>NUCLEOTIDE SEQUENCE [LARGE SCALE GENOMIC DNA]</scope>
    <source>
        <strain evidence="6 7">DSM 25701</strain>
    </source>
</reference>
<dbReference type="AlphaFoldDB" id="A0A840R4J0"/>
<evidence type="ECO:0000256" key="1">
    <source>
        <dbReference type="ARBA" id="ARBA00004127"/>
    </source>
</evidence>
<organism evidence="6 7">
    <name type="scientific">Zhongshania antarctica</name>
    <dbReference type="NCBI Taxonomy" id="641702"/>
    <lineage>
        <taxon>Bacteria</taxon>
        <taxon>Pseudomonadati</taxon>
        <taxon>Pseudomonadota</taxon>
        <taxon>Gammaproteobacteria</taxon>
        <taxon>Cellvibrionales</taxon>
        <taxon>Spongiibacteraceae</taxon>
        <taxon>Zhongshania</taxon>
    </lineage>
</organism>